<organism evidence="4 5">
    <name type="scientific">Aquibium pacificus</name>
    <dbReference type="NCBI Taxonomy" id="3153579"/>
    <lineage>
        <taxon>Bacteria</taxon>
        <taxon>Pseudomonadati</taxon>
        <taxon>Pseudomonadota</taxon>
        <taxon>Alphaproteobacteria</taxon>
        <taxon>Hyphomicrobiales</taxon>
        <taxon>Phyllobacteriaceae</taxon>
        <taxon>Aquibium</taxon>
    </lineage>
</organism>
<proteinExistence type="predicted"/>
<protein>
    <submittedName>
        <fullName evidence="4">AbrB/MazE/SpoVT family DNA-binding domain-containing protein</fullName>
    </submittedName>
</protein>
<dbReference type="InterPro" id="IPR007159">
    <property type="entry name" value="SpoVT-AbrB_dom"/>
</dbReference>
<dbReference type="Gene3D" id="2.10.260.10">
    <property type="match status" value="1"/>
</dbReference>
<accession>A0ABV3SSQ5</accession>
<feature type="domain" description="SpoVT-AbrB" evidence="3">
    <location>
        <begin position="9"/>
        <end position="51"/>
    </location>
</feature>
<comment type="caution">
    <text evidence="4">The sequence shown here is derived from an EMBL/GenBank/DDBJ whole genome shotgun (WGS) entry which is preliminary data.</text>
</comment>
<gene>
    <name evidence="4" type="ORF">ABGN05_27930</name>
</gene>
<evidence type="ECO:0000259" key="3">
    <source>
        <dbReference type="PROSITE" id="PS51740"/>
    </source>
</evidence>
<evidence type="ECO:0000256" key="1">
    <source>
        <dbReference type="PROSITE-ProRule" id="PRU01076"/>
    </source>
</evidence>
<keyword evidence="5" id="KW-1185">Reference proteome</keyword>
<dbReference type="Proteomes" id="UP001556692">
    <property type="component" value="Unassembled WGS sequence"/>
</dbReference>
<dbReference type="InterPro" id="IPR037914">
    <property type="entry name" value="SpoVT-AbrB_sf"/>
</dbReference>
<name>A0ABV3SSQ5_9HYPH</name>
<dbReference type="RefSeq" id="WP_367957333.1">
    <property type="nucleotide sequence ID" value="NZ_JBDPGJ010000009.1"/>
</dbReference>
<evidence type="ECO:0000313" key="4">
    <source>
        <dbReference type="EMBL" id="MEX0409476.1"/>
    </source>
</evidence>
<sequence>MNEQPRKTAKLFMNGRSQAVRLPAEFRFEGTEVEIRRDPVTGGVLLYQKPKQTGSFAAFFAAVENLRPEDIPDDFMADREQEGQVRDDPLE</sequence>
<keyword evidence="1 4" id="KW-0238">DNA-binding</keyword>
<dbReference type="EMBL" id="JBDPGJ010000009">
    <property type="protein sequence ID" value="MEX0409476.1"/>
    <property type="molecule type" value="Genomic_DNA"/>
</dbReference>
<feature type="region of interest" description="Disordered" evidence="2">
    <location>
        <begin position="72"/>
        <end position="91"/>
    </location>
</feature>
<evidence type="ECO:0000313" key="5">
    <source>
        <dbReference type="Proteomes" id="UP001556692"/>
    </source>
</evidence>
<dbReference type="GO" id="GO:0003677">
    <property type="term" value="F:DNA binding"/>
    <property type="evidence" value="ECO:0007669"/>
    <property type="project" value="UniProtKB-KW"/>
</dbReference>
<dbReference type="Pfam" id="PF04014">
    <property type="entry name" value="MazE_antitoxin"/>
    <property type="match status" value="1"/>
</dbReference>
<dbReference type="PROSITE" id="PS51740">
    <property type="entry name" value="SPOVT_ABRB"/>
    <property type="match status" value="1"/>
</dbReference>
<dbReference type="SUPFAM" id="SSF89447">
    <property type="entry name" value="AbrB/MazE/MraZ-like"/>
    <property type="match status" value="1"/>
</dbReference>
<reference evidence="4 5" key="1">
    <citation type="submission" date="2024-05" db="EMBL/GenBank/DDBJ databases">
        <authorList>
            <person name="Jiang F."/>
        </authorList>
    </citation>
    <scope>NUCLEOTIDE SEQUENCE [LARGE SCALE GENOMIC DNA]</scope>
    <source>
        <strain evidence="4 5">LZ166</strain>
    </source>
</reference>
<evidence type="ECO:0000256" key="2">
    <source>
        <dbReference type="SAM" id="MobiDB-lite"/>
    </source>
</evidence>